<dbReference type="Proteomes" id="UP000051681">
    <property type="component" value="Unassembled WGS sequence"/>
</dbReference>
<protein>
    <submittedName>
        <fullName evidence="2">Putative acetyltransferase</fullName>
    </submittedName>
</protein>
<dbReference type="GO" id="GO:0016747">
    <property type="term" value="F:acyltransferase activity, transferring groups other than amino-acyl groups"/>
    <property type="evidence" value="ECO:0007669"/>
    <property type="project" value="InterPro"/>
</dbReference>
<dbReference type="RefSeq" id="WP_058318708.1">
    <property type="nucleotide sequence ID" value="NZ_CYSF01000007.1"/>
</dbReference>
<accession>A0A0P1GQE9</accession>
<dbReference type="CDD" id="cd04301">
    <property type="entry name" value="NAT_SF"/>
    <property type="match status" value="1"/>
</dbReference>
<reference evidence="2 3" key="1">
    <citation type="submission" date="2015-09" db="EMBL/GenBank/DDBJ databases">
        <authorList>
            <consortium name="Swine Surveillance"/>
        </authorList>
    </citation>
    <scope>NUCLEOTIDE SEQUENCE [LARGE SCALE GENOMIC DNA]</scope>
    <source>
        <strain evidence="2 3">CECT 8383</strain>
    </source>
</reference>
<dbReference type="Gene3D" id="3.40.630.30">
    <property type="match status" value="1"/>
</dbReference>
<organism evidence="2 3">
    <name type="scientific">Thalassovita mediterranea</name>
    <dbReference type="NCBI Taxonomy" id="340021"/>
    <lineage>
        <taxon>Bacteria</taxon>
        <taxon>Pseudomonadati</taxon>
        <taxon>Pseudomonadota</taxon>
        <taxon>Alphaproteobacteria</taxon>
        <taxon>Rhodobacterales</taxon>
        <taxon>Roseobacteraceae</taxon>
        <taxon>Thalassovita</taxon>
    </lineage>
</organism>
<dbReference type="STRING" id="340021.TM5383_01836"/>
<name>A0A0P1GQE9_9RHOB</name>
<dbReference type="OrthoDB" id="7365268at2"/>
<feature type="domain" description="N-acetyltransferase" evidence="1">
    <location>
        <begin position="139"/>
        <end position="286"/>
    </location>
</feature>
<sequence length="286" mass="30409">MIRVATDADRPALEAFLACHANSSMFLRSNLAEAGIGNVDHPHGTLFLLQMAGEGIAGVFGLTNEGFALCQAPRADAGVWAECADAVRGRMVKGITGPDEQVGHAITALGLPDAAFSFDTVEPLYRLHLADLILPDGPADIRAPQTLDVDTLTFWYLGYERDTGLATGPDAASRSIERAVNAIQGDVTRLLIMNGKPVAMTAFNAQFDDMVQIGGVYTPPDQRGQGYARRVVAAHLAEARAKGTKTAILFSNNDAASRAYEAIGFQRVGSYRVAVLHEATEIGAPQ</sequence>
<dbReference type="PROSITE" id="PS51186">
    <property type="entry name" value="GNAT"/>
    <property type="match status" value="1"/>
</dbReference>
<dbReference type="SUPFAM" id="SSF55729">
    <property type="entry name" value="Acyl-CoA N-acyltransferases (Nat)"/>
    <property type="match status" value="1"/>
</dbReference>
<proteinExistence type="predicted"/>
<gene>
    <name evidence="2" type="ORF">TM5383_01836</name>
</gene>
<evidence type="ECO:0000259" key="1">
    <source>
        <dbReference type="PROSITE" id="PS51186"/>
    </source>
</evidence>
<evidence type="ECO:0000313" key="3">
    <source>
        <dbReference type="Proteomes" id="UP000051681"/>
    </source>
</evidence>
<keyword evidence="2" id="KW-0808">Transferase</keyword>
<dbReference type="InterPro" id="IPR000182">
    <property type="entry name" value="GNAT_dom"/>
</dbReference>
<keyword evidence="3" id="KW-1185">Reference proteome</keyword>
<evidence type="ECO:0000313" key="2">
    <source>
        <dbReference type="EMBL" id="CUH84624.1"/>
    </source>
</evidence>
<dbReference type="InterPro" id="IPR016181">
    <property type="entry name" value="Acyl_CoA_acyltransferase"/>
</dbReference>
<dbReference type="Pfam" id="PF00583">
    <property type="entry name" value="Acetyltransf_1"/>
    <property type="match status" value="1"/>
</dbReference>
<dbReference type="EMBL" id="CYSF01000007">
    <property type="protein sequence ID" value="CUH84624.1"/>
    <property type="molecule type" value="Genomic_DNA"/>
</dbReference>
<dbReference type="AlphaFoldDB" id="A0A0P1GQE9"/>